<keyword evidence="9 11" id="KW-0472">Membrane</keyword>
<dbReference type="GO" id="GO:1990529">
    <property type="term" value="C:glycosylphosphatidylinositol-mannosyltransferase I complex"/>
    <property type="evidence" value="ECO:0007669"/>
    <property type="project" value="TreeGrafter"/>
</dbReference>
<dbReference type="InterPro" id="IPR013233">
    <property type="entry name" value="PIG-X/PBN1"/>
</dbReference>
<dbReference type="eggNOG" id="ENOG502QS8N">
    <property type="taxonomic scope" value="Eukaryota"/>
</dbReference>
<accession>B8MBT0</accession>
<proteinExistence type="inferred from homology"/>
<evidence type="ECO:0000313" key="13">
    <source>
        <dbReference type="Proteomes" id="UP000001745"/>
    </source>
</evidence>
<evidence type="ECO:0000256" key="8">
    <source>
        <dbReference type="ARBA" id="ARBA00022989"/>
    </source>
</evidence>
<comment type="similarity">
    <text evidence="3 11">Belongs to the PIGX family.</text>
</comment>
<evidence type="ECO:0000256" key="1">
    <source>
        <dbReference type="ARBA" id="ARBA00004643"/>
    </source>
</evidence>
<dbReference type="OrthoDB" id="5546453at2759"/>
<dbReference type="EMBL" id="EQ962655">
    <property type="protein sequence ID" value="EED18213.1"/>
    <property type="molecule type" value="Genomic_DNA"/>
</dbReference>
<dbReference type="SMART" id="SM00780">
    <property type="entry name" value="PIG-X"/>
    <property type="match status" value="1"/>
</dbReference>
<keyword evidence="6 11" id="KW-0812">Transmembrane</keyword>
<dbReference type="PANTHER" id="PTHR28533:SF1">
    <property type="entry name" value="PROTEIN PBN1"/>
    <property type="match status" value="1"/>
</dbReference>
<name>B8MBT0_TALSN</name>
<evidence type="ECO:0000256" key="7">
    <source>
        <dbReference type="ARBA" id="ARBA00022824"/>
    </source>
</evidence>
<keyword evidence="13" id="KW-1185">Reference proteome</keyword>
<dbReference type="GO" id="GO:0005789">
    <property type="term" value="C:endoplasmic reticulum membrane"/>
    <property type="evidence" value="ECO:0007669"/>
    <property type="project" value="UniProtKB-SubCell"/>
</dbReference>
<reference evidence="13" key="1">
    <citation type="journal article" date="2015" name="Genome Announc.">
        <title>Genome sequence of the AIDS-associated pathogen Penicillium marneffei (ATCC18224) and its near taxonomic relative Talaromyces stipitatus (ATCC10500).</title>
        <authorList>
            <person name="Nierman W.C."/>
            <person name="Fedorova-Abrams N.D."/>
            <person name="Andrianopoulos A."/>
        </authorList>
    </citation>
    <scope>NUCLEOTIDE SEQUENCE [LARGE SCALE GENOMIC DNA]</scope>
    <source>
        <strain evidence="13">ATCC 10500 / CBS 375.48 / QM 6759 / NRRL 1006</strain>
    </source>
</reference>
<protein>
    <recommendedName>
        <fullName evidence="4 11">Protein PBN1</fullName>
    </recommendedName>
</protein>
<dbReference type="GO" id="GO:0006506">
    <property type="term" value="P:GPI anchor biosynthetic process"/>
    <property type="evidence" value="ECO:0007669"/>
    <property type="project" value="UniProtKB-UniPathway"/>
</dbReference>
<dbReference type="PhylomeDB" id="B8MBT0"/>
<gene>
    <name evidence="12" type="ORF">TSTA_119730</name>
</gene>
<dbReference type="STRING" id="441959.B8MBT0"/>
<evidence type="ECO:0000256" key="2">
    <source>
        <dbReference type="ARBA" id="ARBA00004687"/>
    </source>
</evidence>
<dbReference type="GO" id="GO:0000030">
    <property type="term" value="F:mannosyltransferase activity"/>
    <property type="evidence" value="ECO:0007669"/>
    <property type="project" value="TreeGrafter"/>
</dbReference>
<evidence type="ECO:0000256" key="3">
    <source>
        <dbReference type="ARBA" id="ARBA00010345"/>
    </source>
</evidence>
<dbReference type="InterPro" id="IPR042322">
    <property type="entry name" value="Pbn1"/>
</dbReference>
<evidence type="ECO:0000256" key="4">
    <source>
        <dbReference type="ARBA" id="ARBA00020410"/>
    </source>
</evidence>
<sequence length="510" mass="56787">MKRRITYITAADAEFDPSKQAILSKDTLSIRGLDAAKEERFTFNSAELPTKLLDNLHHTRELHIRWSTERNYDSVAPFLARISPGLQVYHISSNESELREDTDRICPLVQNLFGDDIKCISQKKSFSEAPVLVERLSSLSAQHTQFHHNLPSIDRFVQFIRHSVCDLTDVQCADIISSLSSADSIAIDYDATADTITLSAFWSQPLSDVARWTEDINVVGSSGKVEVGLLSNEKSIDAEDLTLGGYLAVVGQDSKLKHATYVSTFETPTGLHPTMKISISPSALVQPSAPEDTTCALHTYLTLPSTIFADKYQLSTKDHLFLNSHHLKGLRAVSGETDLEAPDWVLPSWGSNLLIEIATPIDNQSINDSDSWDVTIPLHLRYLKPSESGYRPTSIPWPIVFWACSAEDTEMGINPFDRVDLGYDKLFPPKTYFYHLHPGIDTAERVLMQEIQVPVLRAATEGGRLFGDAGYQVELGTVAAILIGFTWVLWKLVSSLRSGPRNSIDAKKRK</sequence>
<comment type="subcellular location">
    <subcellularLocation>
        <location evidence="11">Endoplasmic reticulum membrane</location>
        <topology evidence="11">Single-pass membrane protein</topology>
    </subcellularLocation>
    <subcellularLocation>
        <location evidence="1">Endoplasmic reticulum membrane</location>
        <topology evidence="1">Single-pass type III membrane protein</topology>
    </subcellularLocation>
</comment>
<keyword evidence="5 11" id="KW-0337">GPI-anchor biosynthesis</keyword>
<organism evidence="12 13">
    <name type="scientific">Talaromyces stipitatus (strain ATCC 10500 / CBS 375.48 / QM 6759 / NRRL 1006)</name>
    <name type="common">Penicillium stipitatum</name>
    <dbReference type="NCBI Taxonomy" id="441959"/>
    <lineage>
        <taxon>Eukaryota</taxon>
        <taxon>Fungi</taxon>
        <taxon>Dikarya</taxon>
        <taxon>Ascomycota</taxon>
        <taxon>Pezizomycotina</taxon>
        <taxon>Eurotiomycetes</taxon>
        <taxon>Eurotiomycetidae</taxon>
        <taxon>Eurotiales</taxon>
        <taxon>Trichocomaceae</taxon>
        <taxon>Talaromyces</taxon>
        <taxon>Talaromyces sect. Talaromyces</taxon>
    </lineage>
</organism>
<evidence type="ECO:0000256" key="9">
    <source>
        <dbReference type="ARBA" id="ARBA00023136"/>
    </source>
</evidence>
<evidence type="ECO:0000256" key="11">
    <source>
        <dbReference type="RuleBase" id="RU366056"/>
    </source>
</evidence>
<dbReference type="AlphaFoldDB" id="B8MBT0"/>
<comment type="pathway">
    <text evidence="2 11">Glycolipid biosynthesis; glycosylphosphatidylinositol-anchor biosynthesis.</text>
</comment>
<evidence type="ECO:0000256" key="6">
    <source>
        <dbReference type="ARBA" id="ARBA00022692"/>
    </source>
</evidence>
<feature type="transmembrane region" description="Helical" evidence="11">
    <location>
        <begin position="475"/>
        <end position="493"/>
    </location>
</feature>
<evidence type="ECO:0000256" key="10">
    <source>
        <dbReference type="ARBA" id="ARBA00023180"/>
    </source>
</evidence>
<dbReference type="OMA" id="HELHIRW"/>
<dbReference type="VEuPathDB" id="FungiDB:TSTA_119730"/>
<dbReference type="HOGENOM" id="CLU_030047_0_0_1"/>
<evidence type="ECO:0000313" key="12">
    <source>
        <dbReference type="EMBL" id="EED18213.1"/>
    </source>
</evidence>
<keyword evidence="7 11" id="KW-0256">Endoplasmic reticulum</keyword>
<dbReference type="PANTHER" id="PTHR28533">
    <property type="entry name" value="PROTEIN PBN1"/>
    <property type="match status" value="1"/>
</dbReference>
<dbReference type="UniPathway" id="UPA00196"/>
<keyword evidence="10" id="KW-0325">Glycoprotein</keyword>
<dbReference type="GeneID" id="8105248"/>
<dbReference type="Proteomes" id="UP000001745">
    <property type="component" value="Unassembled WGS sequence"/>
</dbReference>
<dbReference type="RefSeq" id="XP_002482205.1">
    <property type="nucleotide sequence ID" value="XM_002482160.1"/>
</dbReference>
<dbReference type="Pfam" id="PF08320">
    <property type="entry name" value="PIG-X"/>
    <property type="match status" value="1"/>
</dbReference>
<comment type="function">
    <text evidence="11">Required for proper folding and/or the stability of a subset of proteins in the endoplasmic reticulum. Component of glycosylphosphatidylinositol-mannosyltransferase 1 which transfers the first of the 4 mannoses in the GPI-anchor precursors during GPI-anchor biosynthesis. Probably acts by stabilizing the mannosyltransferase GPI14.</text>
</comment>
<keyword evidence="8 11" id="KW-1133">Transmembrane helix</keyword>
<dbReference type="InParanoid" id="B8MBT0"/>
<evidence type="ECO:0000256" key="5">
    <source>
        <dbReference type="ARBA" id="ARBA00022502"/>
    </source>
</evidence>